<dbReference type="KEGG" id="ntr:B0W44_10090"/>
<dbReference type="Proteomes" id="UP000188603">
    <property type="component" value="Chromosome"/>
</dbReference>
<sequence length="247" mass="28723">MSCREYDHYIQLYVDQEISEADRRKLLEHTRTCPACRRELKEMVALVSSMEDVQQEIRKEAPFQFNGLFKWVAVCTVAVSFAYLVIPFTKQSLFVKDDPIPVQPMQHSVLVLAGQEETLHIPQDDSIRIVHPEQWSEELYKSEAALVYPSAYSFLLEKSRPWSDYTKRFVFVRVPDEQTLASLLTYIGTKVESLKGLSDIQYPTSIMINLDETIEYETFAFPEKERDISNLFERISSEPSVSEPRLH</sequence>
<dbReference type="STRING" id="1471761.B0W44_10090"/>
<accession>A0A1U9K7T5</accession>
<keyword evidence="3" id="KW-1133">Transmembrane helix</keyword>
<organism evidence="5 6">
    <name type="scientific">Novibacillus thermophilus</name>
    <dbReference type="NCBI Taxonomy" id="1471761"/>
    <lineage>
        <taxon>Bacteria</taxon>
        <taxon>Bacillati</taxon>
        <taxon>Bacillota</taxon>
        <taxon>Bacilli</taxon>
        <taxon>Bacillales</taxon>
        <taxon>Thermoactinomycetaceae</taxon>
        <taxon>Novibacillus</taxon>
    </lineage>
</organism>
<evidence type="ECO:0000256" key="3">
    <source>
        <dbReference type="SAM" id="Phobius"/>
    </source>
</evidence>
<evidence type="ECO:0000256" key="1">
    <source>
        <dbReference type="ARBA" id="ARBA00024353"/>
    </source>
</evidence>
<dbReference type="InterPro" id="IPR027383">
    <property type="entry name" value="Znf_put"/>
</dbReference>
<dbReference type="Pfam" id="PF13490">
    <property type="entry name" value="zf-HC2"/>
    <property type="match status" value="1"/>
</dbReference>
<dbReference type="EMBL" id="CP019699">
    <property type="protein sequence ID" value="AQS56066.1"/>
    <property type="molecule type" value="Genomic_DNA"/>
</dbReference>
<evidence type="ECO:0000259" key="4">
    <source>
        <dbReference type="Pfam" id="PF13490"/>
    </source>
</evidence>
<evidence type="ECO:0000313" key="5">
    <source>
        <dbReference type="EMBL" id="AQS56066.1"/>
    </source>
</evidence>
<name>A0A1U9K7T5_9BACL</name>
<keyword evidence="3" id="KW-0812">Transmembrane</keyword>
<gene>
    <name evidence="5" type="ORF">B0W44_10090</name>
</gene>
<keyword evidence="6" id="KW-1185">Reference proteome</keyword>
<feature type="transmembrane region" description="Helical" evidence="3">
    <location>
        <begin position="68"/>
        <end position="86"/>
    </location>
</feature>
<evidence type="ECO:0000313" key="6">
    <source>
        <dbReference type="Proteomes" id="UP000188603"/>
    </source>
</evidence>
<protein>
    <recommendedName>
        <fullName evidence="2">Anti-sigma-W factor RsiW</fullName>
    </recommendedName>
</protein>
<dbReference type="Gene3D" id="1.10.10.1320">
    <property type="entry name" value="Anti-sigma factor, zinc-finger domain"/>
    <property type="match status" value="1"/>
</dbReference>
<evidence type="ECO:0000256" key="2">
    <source>
        <dbReference type="ARBA" id="ARBA00024438"/>
    </source>
</evidence>
<proteinExistence type="inferred from homology"/>
<dbReference type="InterPro" id="IPR041916">
    <property type="entry name" value="Anti_sigma_zinc_sf"/>
</dbReference>
<comment type="similarity">
    <text evidence="1">Belongs to the zinc-associated anti-sigma factor (ZAS) superfamily. Anti-sigma-W factor family.</text>
</comment>
<dbReference type="AlphaFoldDB" id="A0A1U9K7T5"/>
<keyword evidence="3" id="KW-0472">Membrane</keyword>
<feature type="domain" description="Putative zinc-finger" evidence="4">
    <location>
        <begin position="3"/>
        <end position="37"/>
    </location>
</feature>
<dbReference type="RefSeq" id="WP_169835522.1">
    <property type="nucleotide sequence ID" value="NZ_CP019699.1"/>
</dbReference>
<reference evidence="5 6" key="1">
    <citation type="journal article" date="2015" name="Int. J. Syst. Evol. Microbiol.">
        <title>Novibacillus thermophilus gen. nov., sp. nov., a Gram-staining-negative and moderately thermophilic member of the family Thermoactinomycetaceae.</title>
        <authorList>
            <person name="Yang G."/>
            <person name="Chen J."/>
            <person name="Zhou S."/>
        </authorList>
    </citation>
    <scope>NUCLEOTIDE SEQUENCE [LARGE SCALE GENOMIC DNA]</scope>
    <source>
        <strain evidence="5 6">SG-1</strain>
    </source>
</reference>